<protein>
    <recommendedName>
        <fullName evidence="3">DRBM domain-containing protein</fullName>
    </recommendedName>
</protein>
<dbReference type="InterPro" id="IPR038538">
    <property type="entry name" value="MTERF_sf"/>
</dbReference>
<accession>A0AAD5DH47</accession>
<dbReference type="Pfam" id="PF04321">
    <property type="entry name" value="RmlD_sub_bind"/>
    <property type="match status" value="1"/>
</dbReference>
<dbReference type="InterPro" id="IPR029903">
    <property type="entry name" value="RmlD-like-bd"/>
</dbReference>
<dbReference type="AlphaFoldDB" id="A0AAD5DH47"/>
<dbReference type="SMART" id="SM00358">
    <property type="entry name" value="DSRM"/>
    <property type="match status" value="1"/>
</dbReference>
<evidence type="ECO:0000256" key="2">
    <source>
        <dbReference type="SAM" id="MobiDB-lite"/>
    </source>
</evidence>
<evidence type="ECO:0000256" key="1">
    <source>
        <dbReference type="PROSITE-ProRule" id="PRU00266"/>
    </source>
</evidence>
<comment type="caution">
    <text evidence="4">The sequence shown here is derived from an EMBL/GenBank/DDBJ whole genome shotgun (WGS) entry which is preliminary data.</text>
</comment>
<dbReference type="EMBL" id="JADXDR010000198">
    <property type="protein sequence ID" value="KAI7836218.1"/>
    <property type="molecule type" value="Genomic_DNA"/>
</dbReference>
<feature type="domain" description="DRBM" evidence="3">
    <location>
        <begin position="108"/>
        <end position="179"/>
    </location>
</feature>
<dbReference type="InterPro" id="IPR014720">
    <property type="entry name" value="dsRBD_dom"/>
</dbReference>
<dbReference type="PROSITE" id="PS50137">
    <property type="entry name" value="DS_RBD"/>
    <property type="match status" value="1"/>
</dbReference>
<dbReference type="Gene3D" id="3.40.50.720">
    <property type="entry name" value="NAD(P)-binding Rossmann-like Domain"/>
    <property type="match status" value="1"/>
</dbReference>
<dbReference type="SUPFAM" id="SSF51735">
    <property type="entry name" value="NAD(P)-binding Rossmann-fold domains"/>
    <property type="match status" value="1"/>
</dbReference>
<name>A0AAD5DH47_9CHLO</name>
<proteinExistence type="predicted"/>
<dbReference type="PANTHER" id="PTHR43242">
    <property type="entry name" value="NAD(P)-BINDING ROSSMANN-FOLD SUPERFAMILY PROTEIN"/>
    <property type="match status" value="1"/>
</dbReference>
<feature type="region of interest" description="Disordered" evidence="2">
    <location>
        <begin position="185"/>
        <end position="223"/>
    </location>
</feature>
<dbReference type="InterPro" id="IPR036291">
    <property type="entry name" value="NAD(P)-bd_dom_sf"/>
</dbReference>
<evidence type="ECO:0000313" key="4">
    <source>
        <dbReference type="EMBL" id="KAI7836218.1"/>
    </source>
</evidence>
<feature type="region of interest" description="Disordered" evidence="2">
    <location>
        <begin position="621"/>
        <end position="641"/>
    </location>
</feature>
<organism evidence="4 5">
    <name type="scientific">Chlorella ohadii</name>
    <dbReference type="NCBI Taxonomy" id="2649997"/>
    <lineage>
        <taxon>Eukaryota</taxon>
        <taxon>Viridiplantae</taxon>
        <taxon>Chlorophyta</taxon>
        <taxon>core chlorophytes</taxon>
        <taxon>Trebouxiophyceae</taxon>
        <taxon>Chlorellales</taxon>
        <taxon>Chlorellaceae</taxon>
        <taxon>Chlorella clade</taxon>
        <taxon>Chlorella</taxon>
    </lineage>
</organism>
<keyword evidence="1" id="KW-0694">RNA-binding</keyword>
<gene>
    <name evidence="4" type="ORF">COHA_009899</name>
</gene>
<dbReference type="GO" id="GO:0003723">
    <property type="term" value="F:RNA binding"/>
    <property type="evidence" value="ECO:0007669"/>
    <property type="project" value="UniProtKB-UniRule"/>
</dbReference>
<keyword evidence="5" id="KW-1185">Reference proteome</keyword>
<dbReference type="Gene3D" id="1.25.70.10">
    <property type="entry name" value="Transcription termination factor 3, mitochondrial"/>
    <property type="match status" value="1"/>
</dbReference>
<feature type="region of interest" description="Disordered" evidence="2">
    <location>
        <begin position="22"/>
        <end position="63"/>
    </location>
</feature>
<evidence type="ECO:0000313" key="5">
    <source>
        <dbReference type="Proteomes" id="UP001205105"/>
    </source>
</evidence>
<dbReference type="Proteomes" id="UP001205105">
    <property type="component" value="Unassembled WGS sequence"/>
</dbReference>
<dbReference type="Gene3D" id="3.30.160.20">
    <property type="match status" value="1"/>
</dbReference>
<sequence length="1102" mass="116524">MTVTAIGALVISYGCPPLARGSETAQRQALPPDQHALHAQHGGGRKGVKRGGGPHPAPGSKAARRAAAAAAAAQLAALPAAASGDYLDAYPTVKQLMQRFKNRGIEKFPLGVLNEYAARLMLQVTFHSEQASQAGGFRVEARLTNKRGDETVETGTGLARNKQTGKQLAAAALLERLLETTVDEEQLLDPNAGKPAEDKRKKYGQVQVKPGLGADPSAASFSSSRFGRSSSYGSFGGYGAGGYAAALAHRRRAGGFGGSPGFVRGGALVPSSDGAGMELRPSPGSAAAQGRYGAAAVTPSSGYRPPSLTEQLSRFQVRLRSIKLVRGRPPCRRSCASNSASVIEAVAGAAAGTGRQAWRQCSSPAAPAIWVGFTYWHCTEPDKLCCTAVQGFKVNLATGEGLDECLEALTAGGKRLVAVINCAALSQPAVCEAHPEAAAALNVPTKLLDALERHKAAKGCDPLLIHFSTDQVYDGSKARWKEDDDCKPVNVYGRTKLDGERAVQARWPNHAILRSSIIYGPDPPLVEVERPLLLQFIDESLTAKRPTAFFDDEWRCPVRVRDIIRVVQTLIARQGELQHRLFNLGGPDRLSRADMAEAVARAHGHDPALVQRLPAASAASRSEAAAVPRKRGGSQPSPVPDVDAQQLLHTLGLDFAAEPAALLRKLRKLTGVRQQGVLDNAAAVAAHLLSPAVGLTAQQAGQLLERCPVLFSWPPERRAAVLFGQLMAVGLTAEAAAMCFAAYPPAAHCTTYAPGLAEMADILAHSENREGSPGKPAAQPAAQRTVAALLTHSPRALQLVSWRAKYLQRRAAELQQAGYTAGQVAAVAWEHPVLFGVDTAGKMAADAAVLQQELGLKTAQLDSLSARRPPRWRTASSETVRTRAAALAKAFGREAAAAAFMHQPEVLSCPPALWQRNLCGMAACGVADPNAVLLHRPQLLYKDHAAPSFLQRRLLLQRAFRLTAAQLFEGHSHRLDQLEPPAIVQRLQFVEQHGQAHRLVAKAKAGRKPAAASAEDCQPALSLVAVTGTLQQYLAAVGASQAEWEAWTAANPPAAIPLYGWAQQAAEEEAARLAAALPPELQPAAAADGAALARSGEADVLG</sequence>
<reference evidence="4" key="1">
    <citation type="submission" date="2020-11" db="EMBL/GenBank/DDBJ databases">
        <title>Chlorella ohadii genome sequencing and assembly.</title>
        <authorList>
            <person name="Murik O."/>
            <person name="Treves H."/>
            <person name="Kedem I."/>
            <person name="Shotland Y."/>
            <person name="Kaplan A."/>
        </authorList>
    </citation>
    <scope>NUCLEOTIDE SEQUENCE</scope>
    <source>
        <strain evidence="4">1</strain>
    </source>
</reference>
<evidence type="ECO:0000259" key="3">
    <source>
        <dbReference type="PROSITE" id="PS50137"/>
    </source>
</evidence>
<dbReference type="PANTHER" id="PTHR43242:SF1">
    <property type="entry name" value="NAD(P)-BINDING ROSSMANN-FOLD SUPERFAMILY PROTEIN"/>
    <property type="match status" value="1"/>
</dbReference>
<dbReference type="SUPFAM" id="SSF54768">
    <property type="entry name" value="dsRNA-binding domain-like"/>
    <property type="match status" value="1"/>
</dbReference>